<dbReference type="GO" id="GO:0003939">
    <property type="term" value="F:L-iditol 2-dehydrogenase (NAD+) activity"/>
    <property type="evidence" value="ECO:0007669"/>
    <property type="project" value="TreeGrafter"/>
</dbReference>
<feature type="transmembrane region" description="Helical" evidence="7">
    <location>
        <begin position="168"/>
        <end position="191"/>
    </location>
</feature>
<keyword evidence="9" id="KW-1185">Reference proteome</keyword>
<feature type="transmembrane region" description="Helical" evidence="7">
    <location>
        <begin position="287"/>
        <end position="304"/>
    </location>
</feature>
<feature type="region of interest" description="Disordered" evidence="6">
    <location>
        <begin position="358"/>
        <end position="397"/>
    </location>
</feature>
<comment type="similarity">
    <text evidence="2">Belongs to the zinc-containing alcohol dehydrogenase family.</text>
</comment>
<dbReference type="Proteomes" id="UP000092993">
    <property type="component" value="Unassembled WGS sequence"/>
</dbReference>
<feature type="transmembrane region" description="Helical" evidence="7">
    <location>
        <begin position="87"/>
        <end position="105"/>
    </location>
</feature>
<dbReference type="Gene3D" id="3.90.180.10">
    <property type="entry name" value="Medium-chain alcohol dehydrogenases, catalytic domain"/>
    <property type="match status" value="1"/>
</dbReference>
<dbReference type="GO" id="GO:0006062">
    <property type="term" value="P:sorbitol catabolic process"/>
    <property type="evidence" value="ECO:0007669"/>
    <property type="project" value="TreeGrafter"/>
</dbReference>
<dbReference type="OrthoDB" id="5363962at2759"/>
<keyword evidence="3" id="KW-0479">Metal-binding</keyword>
<sequence>MLERIVGASWDPIKLFDSCPYAFAKVLFLKWMLQRCQIPLSSATAELVAIFLESLVFGAFCVLYGISTWILMYRADSHGNRTTRKKMLFATSTLMFALCIAHLGLNIHRAIQGFVEEGGSPDGTTNFYLKVDNPTQVAKSTIFITQTLVGDSFLTYRLFIVWNRDWRIIVIPILLLIGTGISGYGGCYQFTTFTDATLIFNSALKRWLATFTSISLCTNVLATILITVKIMRSNHRVRKYRTSIGSSPWDMIETLIQSAAIYSAALICLLATYAANSNAQDICLETLQPLIGVVFTLIIIRIGLGYSLTDSHPHPLVDSHQIQSGQHDYSPRSVAINRLGAHMSALFSSSSLPAAAAASSTSRAAPSSSPRHQPPRSSSASAPSTSSPVHSPSPTLHPAKETISAVLSEVAMPDGFDVVFKCTGVEPCIQTSIYAAVTSRKVMPPLSTAATREVDVHGSFRYMHTYPTVLALLAEGKLSNIENIIMHRFAHTVYHSDAQGGRPRLVPLHAHVPHRTRAAR</sequence>
<feature type="transmembrane region" description="Helical" evidence="7">
    <location>
        <begin position="252"/>
        <end position="275"/>
    </location>
</feature>
<dbReference type="AlphaFoldDB" id="A0A1C7M370"/>
<dbReference type="STRING" id="5627.A0A1C7M370"/>
<evidence type="ECO:0000256" key="6">
    <source>
        <dbReference type="SAM" id="MobiDB-lite"/>
    </source>
</evidence>
<accession>A0A1C7M370</accession>
<keyword evidence="7" id="KW-0472">Membrane</keyword>
<name>A0A1C7M370_GRIFR</name>
<evidence type="ECO:0000256" key="2">
    <source>
        <dbReference type="ARBA" id="ARBA00008072"/>
    </source>
</evidence>
<comment type="cofactor">
    <cofactor evidence="1">
        <name>Zn(2+)</name>
        <dbReference type="ChEBI" id="CHEBI:29105"/>
    </cofactor>
</comment>
<keyword evidence="7" id="KW-0812">Transmembrane</keyword>
<organism evidence="8 9">
    <name type="scientific">Grifola frondosa</name>
    <name type="common">Maitake</name>
    <name type="synonym">Polyporus frondosus</name>
    <dbReference type="NCBI Taxonomy" id="5627"/>
    <lineage>
        <taxon>Eukaryota</taxon>
        <taxon>Fungi</taxon>
        <taxon>Dikarya</taxon>
        <taxon>Basidiomycota</taxon>
        <taxon>Agaricomycotina</taxon>
        <taxon>Agaricomycetes</taxon>
        <taxon>Polyporales</taxon>
        <taxon>Grifolaceae</taxon>
        <taxon>Grifola</taxon>
    </lineage>
</organism>
<evidence type="ECO:0000313" key="8">
    <source>
        <dbReference type="EMBL" id="OBZ71302.1"/>
    </source>
</evidence>
<evidence type="ECO:0000256" key="3">
    <source>
        <dbReference type="ARBA" id="ARBA00022723"/>
    </source>
</evidence>
<protein>
    <submittedName>
        <fullName evidence="8">Uncharacterized protein</fullName>
    </submittedName>
</protein>
<evidence type="ECO:0000256" key="4">
    <source>
        <dbReference type="ARBA" id="ARBA00022833"/>
    </source>
</evidence>
<evidence type="ECO:0000313" key="9">
    <source>
        <dbReference type="Proteomes" id="UP000092993"/>
    </source>
</evidence>
<keyword evidence="4" id="KW-0862">Zinc</keyword>
<feature type="transmembrane region" description="Helical" evidence="7">
    <location>
        <begin position="47"/>
        <end position="66"/>
    </location>
</feature>
<comment type="caution">
    <text evidence="8">The sequence shown here is derived from an EMBL/GenBank/DDBJ whole genome shotgun (WGS) entry which is preliminary data.</text>
</comment>
<dbReference type="GO" id="GO:0046872">
    <property type="term" value="F:metal ion binding"/>
    <property type="evidence" value="ECO:0007669"/>
    <property type="project" value="UniProtKB-KW"/>
</dbReference>
<evidence type="ECO:0000256" key="5">
    <source>
        <dbReference type="ARBA" id="ARBA00023002"/>
    </source>
</evidence>
<keyword evidence="7" id="KW-1133">Transmembrane helix</keyword>
<evidence type="ECO:0000256" key="7">
    <source>
        <dbReference type="SAM" id="Phobius"/>
    </source>
</evidence>
<evidence type="ECO:0000256" key="1">
    <source>
        <dbReference type="ARBA" id="ARBA00001947"/>
    </source>
</evidence>
<gene>
    <name evidence="8" type="ORF">A0H81_08317</name>
</gene>
<dbReference type="OMA" id="WILMYRA"/>
<keyword evidence="5" id="KW-0560">Oxidoreductase</keyword>
<proteinExistence type="inferred from homology"/>
<dbReference type="PANTHER" id="PTHR43161">
    <property type="entry name" value="SORBITOL DEHYDROGENASE"/>
    <property type="match status" value="1"/>
</dbReference>
<feature type="transmembrane region" description="Helical" evidence="7">
    <location>
        <begin position="211"/>
        <end position="231"/>
    </location>
</feature>
<dbReference type="PANTHER" id="PTHR43161:SF9">
    <property type="entry name" value="SORBITOL DEHYDROGENASE"/>
    <property type="match status" value="1"/>
</dbReference>
<dbReference type="EMBL" id="LUGG01000011">
    <property type="protein sequence ID" value="OBZ71302.1"/>
    <property type="molecule type" value="Genomic_DNA"/>
</dbReference>
<dbReference type="Gene3D" id="3.40.50.720">
    <property type="entry name" value="NAD(P)-binding Rossmann-like Domain"/>
    <property type="match status" value="1"/>
</dbReference>
<reference evidence="8 9" key="1">
    <citation type="submission" date="2016-03" db="EMBL/GenBank/DDBJ databases">
        <title>Whole genome sequencing of Grifola frondosa 9006-11.</title>
        <authorList>
            <person name="Min B."/>
            <person name="Park H."/>
            <person name="Kim J.-G."/>
            <person name="Cho H."/>
            <person name="Oh Y.-L."/>
            <person name="Kong W.-S."/>
            <person name="Choi I.-G."/>
        </authorList>
    </citation>
    <scope>NUCLEOTIDE SEQUENCE [LARGE SCALE GENOMIC DNA]</scope>
    <source>
        <strain evidence="8 9">9006-11</strain>
    </source>
</reference>